<reference evidence="3" key="1">
    <citation type="submission" date="2011-01" db="EMBL/GenBank/DDBJ databases">
        <title>Complete sequence of plasmid2 of Rahnella sp. Y9602.</title>
        <authorList>
            <consortium name="US DOE Joint Genome Institute"/>
            <person name="Lucas S."/>
            <person name="Copeland A."/>
            <person name="Lapidus A."/>
            <person name="Cheng J.-F."/>
            <person name="Goodwin L."/>
            <person name="Pitluck S."/>
            <person name="Lu M."/>
            <person name="Detter J.C."/>
            <person name="Han C."/>
            <person name="Tapia R."/>
            <person name="Land M."/>
            <person name="Hauser L."/>
            <person name="Kyrpides N."/>
            <person name="Ivanova N."/>
            <person name="Ovchinnikova G."/>
            <person name="Pagani I."/>
            <person name="Sobecky P.A."/>
            <person name="Martinez R.J."/>
            <person name="Woyke T."/>
        </authorList>
    </citation>
    <scope>NUCLEOTIDE SEQUENCE [LARGE SCALE GENOMIC DNA]</scope>
    <source>
        <strain evidence="3">Y9602</strain>
        <plasmid evidence="3">pRAHAQ02</plasmid>
    </source>
</reference>
<organism evidence="2 3">
    <name type="scientific">Rahnella sp. (strain Y9602)</name>
    <dbReference type="NCBI Taxonomy" id="2703885"/>
    <lineage>
        <taxon>Bacteria</taxon>
        <taxon>Pseudomonadati</taxon>
        <taxon>Pseudomonadota</taxon>
        <taxon>Gammaproteobacteria</taxon>
        <taxon>Enterobacterales</taxon>
        <taxon>Yersiniaceae</taxon>
        <taxon>Rahnella</taxon>
    </lineage>
</organism>
<dbReference type="AlphaFoldDB" id="A0A0H3FHU3"/>
<dbReference type="InterPro" id="IPR011008">
    <property type="entry name" value="Dimeric_a/b-barrel"/>
</dbReference>
<evidence type="ECO:0000313" key="2">
    <source>
        <dbReference type="EMBL" id="ADW76719.1"/>
    </source>
</evidence>
<dbReference type="OrthoDB" id="9812192at2"/>
<geneLocation type="plasmid" evidence="2 3">
    <name>pRAHAQ02</name>
</geneLocation>
<dbReference type="GeneID" id="95420315"/>
<dbReference type="RefSeq" id="WP_013578395.1">
    <property type="nucleotide sequence ID" value="NC_015063.1"/>
</dbReference>
<accession>A0A0H3FHU3</accession>
<feature type="domain" description="ABM" evidence="1">
    <location>
        <begin position="2"/>
        <end position="92"/>
    </location>
</feature>
<evidence type="ECO:0000313" key="3">
    <source>
        <dbReference type="Proteomes" id="UP000007257"/>
    </source>
</evidence>
<reference evidence="2 3" key="2">
    <citation type="journal article" date="2012" name="J. Bacteriol.">
        <title>Complete Genome Sequence of Rahnella sp. Strain Y9602, a Gammaproteobacterium Isolate from Metal- and Radionuclide-Contaminated Soil.</title>
        <authorList>
            <person name="Martinez R.J."/>
            <person name="Bruce D."/>
            <person name="Detter C."/>
            <person name="Goodwin L.A."/>
            <person name="Han J."/>
            <person name="Han C.S."/>
            <person name="Held B."/>
            <person name="Land M.L."/>
            <person name="Mikhailova N."/>
            <person name="Nolan M."/>
            <person name="Pennacchio L."/>
            <person name="Pitluck S."/>
            <person name="Tapia R."/>
            <person name="Woyke T."/>
            <person name="Sobecky P.A."/>
        </authorList>
    </citation>
    <scope>NUCLEOTIDE SEQUENCE [LARGE SCALE GENOMIC DNA]</scope>
    <source>
        <strain evidence="2 3">Y9602</strain>
        <plasmid evidence="2 3">pRAHAQ02</plasmid>
    </source>
</reference>
<evidence type="ECO:0000259" key="1">
    <source>
        <dbReference type="PROSITE" id="PS51725"/>
    </source>
</evidence>
<gene>
    <name evidence="2" type="ordered locus">Rahaq_5153</name>
</gene>
<dbReference type="SUPFAM" id="SSF54909">
    <property type="entry name" value="Dimeric alpha+beta barrel"/>
    <property type="match status" value="1"/>
</dbReference>
<dbReference type="Gene3D" id="3.30.70.100">
    <property type="match status" value="1"/>
</dbReference>
<dbReference type="PROSITE" id="PS51725">
    <property type="entry name" value="ABM"/>
    <property type="match status" value="1"/>
</dbReference>
<dbReference type="GO" id="GO:0004497">
    <property type="term" value="F:monooxygenase activity"/>
    <property type="evidence" value="ECO:0007669"/>
    <property type="project" value="UniProtKB-KW"/>
</dbReference>
<keyword evidence="2" id="KW-0614">Plasmid</keyword>
<name>A0A0H3FHU3_RAHSY</name>
<sequence>MLIILGYVHVEPSVLRQFKDDMKLLANSVRAREGNISYDVAVQDCLAGKLLISERWENQIALSAHLESAETVAFIDRWQNSMKGEILKYDVFNERGLMEL</sequence>
<dbReference type="InterPro" id="IPR007138">
    <property type="entry name" value="ABM_dom"/>
</dbReference>
<keyword evidence="2" id="KW-0560">Oxidoreductase</keyword>
<dbReference type="HOGENOM" id="CLU_131496_13_2_6"/>
<proteinExistence type="predicted"/>
<dbReference type="KEGG" id="rah:Rahaq_5153"/>
<dbReference type="EMBL" id="CP002507">
    <property type="protein sequence ID" value="ADW76719.1"/>
    <property type="molecule type" value="Genomic_DNA"/>
</dbReference>
<protein>
    <submittedName>
        <fullName evidence="2">Antibiotic biosynthesis monooxygenase</fullName>
    </submittedName>
</protein>
<keyword evidence="2" id="KW-0503">Monooxygenase</keyword>
<dbReference type="Pfam" id="PF03992">
    <property type="entry name" value="ABM"/>
    <property type="match status" value="1"/>
</dbReference>
<dbReference type="Proteomes" id="UP000007257">
    <property type="component" value="Plasmid pRAHAQ02"/>
</dbReference>